<accession>A0A2N5EMJ1</accession>
<keyword evidence="3" id="KW-0812">Transmembrane</keyword>
<dbReference type="Proteomes" id="UP000234626">
    <property type="component" value="Unassembled WGS sequence"/>
</dbReference>
<evidence type="ECO:0000256" key="1">
    <source>
        <dbReference type="ARBA" id="ARBA00004459"/>
    </source>
</evidence>
<evidence type="ECO:0000256" key="3">
    <source>
        <dbReference type="RuleBase" id="RU362097"/>
    </source>
</evidence>
<evidence type="ECO:0000256" key="4">
    <source>
        <dbReference type="SAM" id="MobiDB-lite"/>
    </source>
</evidence>
<sequence>MKRTLNLGWVLCLAGCGTLTESDYQRPDLALPAWQQQDTGSEYLQHSGRWWQQFNDPTLSAIIEQALVANNDLLQAGLRLKQARIQHELTAGNLTPSVSAGGNAGNSKSLKADREPAENYSASLNVGYELDVWGKLARTRDQAQWEAEASAQDLQETARVLIGTTAQLYWQISQYNHQLEQLARIQTLREETERLVRARYQAGNEAREGVLQAEQRVLDGANQIHHVQAEREKSRDALALLLGRPPSQPLPEGKPAADAAPVTVTLSAPLDIIAHRPDVQAAEWRLRAALAGSDAARLSFYPTLSLSAALNAGNALFRQWFDNPARTLGTTLSLPFLEWNKVQLTVEHAQISVRQASLEFRNSVYRALSQVADAQAERQAAVQNLTFLQKSVTLNQQSADLTRSRYLAGAVPLSEWLAAQENLFTNHINLVDARIRYLNATLTLCLAMGYDGRDVLPDQAKGP</sequence>
<reference evidence="5 6" key="1">
    <citation type="submission" date="2017-12" db="EMBL/GenBank/DDBJ databases">
        <title>Characterization of six clinical isolates of Enterochimera gen. nov., a novel genus of the Yersiniaciae family and the three species Enterochimera arupensis sp. nov., Enterochimera coloradensis sp. nov, and Enterochimera californica sp. nov.</title>
        <authorList>
            <person name="Rossi A."/>
            <person name="Fisher M."/>
        </authorList>
    </citation>
    <scope>NUCLEOTIDE SEQUENCE [LARGE SCALE GENOMIC DNA]</scope>
    <source>
        <strain evidence="5 6">2016Iso1</strain>
    </source>
</reference>
<keyword evidence="3" id="KW-0472">Membrane</keyword>
<proteinExistence type="inferred from homology"/>
<gene>
    <name evidence="5" type="ORF">CYR34_11380</name>
</gene>
<dbReference type="Gene3D" id="2.20.200.10">
    <property type="entry name" value="Outer membrane efflux proteins (OEP)"/>
    <property type="match status" value="1"/>
</dbReference>
<evidence type="ECO:0000313" key="5">
    <source>
        <dbReference type="EMBL" id="PLR49286.1"/>
    </source>
</evidence>
<feature type="region of interest" description="Disordered" evidence="4">
    <location>
        <begin position="94"/>
        <end position="114"/>
    </location>
</feature>
<comment type="caution">
    <text evidence="5">The sequence shown here is derived from an EMBL/GenBank/DDBJ whole genome shotgun (WGS) entry which is preliminary data.</text>
</comment>
<keyword evidence="3" id="KW-0564">Palmitate</keyword>
<name>A0A2N5EMJ1_9GAMM</name>
<dbReference type="PANTHER" id="PTHR30203">
    <property type="entry name" value="OUTER MEMBRANE CATION EFFLUX PROTEIN"/>
    <property type="match status" value="1"/>
</dbReference>
<dbReference type="SUPFAM" id="SSF56954">
    <property type="entry name" value="Outer membrane efflux proteins (OEP)"/>
    <property type="match status" value="1"/>
</dbReference>
<dbReference type="Gene3D" id="1.20.1600.10">
    <property type="entry name" value="Outer membrane efflux proteins (OEP)"/>
    <property type="match status" value="1"/>
</dbReference>
<dbReference type="AlphaFoldDB" id="A0A2N5EMJ1"/>
<feature type="compositionally biased region" description="Polar residues" evidence="4">
    <location>
        <begin position="94"/>
        <end position="109"/>
    </location>
</feature>
<keyword evidence="3" id="KW-1134">Transmembrane beta strand</keyword>
<dbReference type="Pfam" id="PF02321">
    <property type="entry name" value="OEP"/>
    <property type="match status" value="2"/>
</dbReference>
<dbReference type="GO" id="GO:0009279">
    <property type="term" value="C:cell outer membrane"/>
    <property type="evidence" value="ECO:0007669"/>
    <property type="project" value="UniProtKB-SubCell"/>
</dbReference>
<comment type="similarity">
    <text evidence="2 3">Belongs to the outer membrane factor (OMF) (TC 1.B.17) family.</text>
</comment>
<comment type="subcellular location">
    <subcellularLocation>
        <location evidence="1 3">Cell outer membrane</location>
        <topology evidence="1 3">Lipid-anchor</topology>
    </subcellularLocation>
</comment>
<keyword evidence="3" id="KW-0449">Lipoprotein</keyword>
<dbReference type="NCBIfam" id="TIGR01845">
    <property type="entry name" value="outer_NodT"/>
    <property type="match status" value="1"/>
</dbReference>
<dbReference type="RefSeq" id="WP_101834944.1">
    <property type="nucleotide sequence ID" value="NZ_PJZK01000010.1"/>
</dbReference>
<protein>
    <submittedName>
        <fullName evidence="5">RND transporter</fullName>
    </submittedName>
</protein>
<dbReference type="EMBL" id="PJZK01000010">
    <property type="protein sequence ID" value="PLR49286.1"/>
    <property type="molecule type" value="Genomic_DNA"/>
</dbReference>
<dbReference type="PANTHER" id="PTHR30203:SF32">
    <property type="entry name" value="CATION EFFLUX SYSTEM PROTEIN CUSC"/>
    <property type="match status" value="1"/>
</dbReference>
<dbReference type="GO" id="GO:0015562">
    <property type="term" value="F:efflux transmembrane transporter activity"/>
    <property type="evidence" value="ECO:0007669"/>
    <property type="project" value="InterPro"/>
</dbReference>
<evidence type="ECO:0000313" key="6">
    <source>
        <dbReference type="Proteomes" id="UP000234626"/>
    </source>
</evidence>
<dbReference type="OrthoDB" id="9770517at2"/>
<dbReference type="InterPro" id="IPR003423">
    <property type="entry name" value="OMP_efflux"/>
</dbReference>
<organism evidence="5 6">
    <name type="scientific">Chimaeribacter arupi</name>
    <dbReference type="NCBI Taxonomy" id="2060066"/>
    <lineage>
        <taxon>Bacteria</taxon>
        <taxon>Pseudomonadati</taxon>
        <taxon>Pseudomonadota</taxon>
        <taxon>Gammaproteobacteria</taxon>
        <taxon>Enterobacterales</taxon>
        <taxon>Yersiniaceae</taxon>
        <taxon>Chimaeribacter</taxon>
    </lineage>
</organism>
<keyword evidence="6" id="KW-1185">Reference proteome</keyword>
<evidence type="ECO:0000256" key="2">
    <source>
        <dbReference type="ARBA" id="ARBA00007613"/>
    </source>
</evidence>
<dbReference type="InterPro" id="IPR010131">
    <property type="entry name" value="MdtP/NodT-like"/>
</dbReference>